<dbReference type="Proteomes" id="UP000183832">
    <property type="component" value="Unassembled WGS sequence"/>
</dbReference>
<feature type="compositionally biased region" description="Acidic residues" evidence="4">
    <location>
        <begin position="612"/>
        <end position="628"/>
    </location>
</feature>
<evidence type="ECO:0000256" key="2">
    <source>
        <dbReference type="ARBA" id="ARBA00010511"/>
    </source>
</evidence>
<dbReference type="GO" id="GO:0005634">
    <property type="term" value="C:nucleus"/>
    <property type="evidence" value="ECO:0007669"/>
    <property type="project" value="UniProtKB-SubCell"/>
</dbReference>
<dbReference type="PANTHER" id="PTHR34105:SF1">
    <property type="entry name" value="PROLINE-, GLUTAMIC ACID- AND LEUCINE-RICH PROTEIN 1"/>
    <property type="match status" value="1"/>
</dbReference>
<evidence type="ECO:0000256" key="4">
    <source>
        <dbReference type="SAM" id="MobiDB-lite"/>
    </source>
</evidence>
<name>A0A1J1HJF7_9DIPT</name>
<evidence type="ECO:0000313" key="6">
    <source>
        <dbReference type="EMBL" id="CRK88167.1"/>
    </source>
</evidence>
<comment type="subcellular location">
    <subcellularLocation>
        <location evidence="1">Nucleus</location>
    </subcellularLocation>
</comment>
<protein>
    <submittedName>
        <fullName evidence="6">CLUMA_CG001952, isoform A</fullName>
    </submittedName>
</protein>
<dbReference type="PANTHER" id="PTHR34105">
    <property type="entry name" value="PROLINE-, GLUTAMIC ACID- AND LEUCINE-RICH PROTEIN 1"/>
    <property type="match status" value="1"/>
</dbReference>
<keyword evidence="3" id="KW-0539">Nucleus</keyword>
<dbReference type="EMBL" id="CVRI01000006">
    <property type="protein sequence ID" value="CRK88167.1"/>
    <property type="molecule type" value="Genomic_DNA"/>
</dbReference>
<feature type="compositionally biased region" description="Acidic residues" evidence="4">
    <location>
        <begin position="701"/>
        <end position="714"/>
    </location>
</feature>
<reference evidence="6 7" key="1">
    <citation type="submission" date="2015-04" db="EMBL/GenBank/DDBJ databases">
        <authorList>
            <person name="Syromyatnikov M.Y."/>
            <person name="Popov V.N."/>
        </authorList>
    </citation>
    <scope>NUCLEOTIDE SEQUENCE [LARGE SCALE GENOMIC DNA]</scope>
</reference>
<dbReference type="InterPro" id="IPR016024">
    <property type="entry name" value="ARM-type_fold"/>
</dbReference>
<dbReference type="GO" id="GO:0006364">
    <property type="term" value="P:rRNA processing"/>
    <property type="evidence" value="ECO:0007669"/>
    <property type="project" value="TreeGrafter"/>
</dbReference>
<feature type="domain" description="Pre-rRNA-processing protein RIX1 N-terminal" evidence="5">
    <location>
        <begin position="12"/>
        <end position="174"/>
    </location>
</feature>
<evidence type="ECO:0000313" key="7">
    <source>
        <dbReference type="Proteomes" id="UP000183832"/>
    </source>
</evidence>
<dbReference type="OrthoDB" id="20900at2759"/>
<sequence length="714" mass="81699">MLNLQQISKADPILLPTLLNSLQDNRVFKKVEYRESFIKNINTLLTLRESRKSALSILNIFCDHHTIVNSPATEKTCPEISWINHLLKIIEQDQHSHIVCFQVLTKLMRILSGNPDTNKIIQSKYIQKIIESILGCSASPIPALTCLATCFELHGGTSGIYKNKIYDYCVSFIDFPDDGIIEKVGLCLHLLQQSRGGSVGGGVYKKCWAEYHDKTIGSLEELLEEIMKKSSDKNDVGKSGKLQLPELKLSPQPFNRYTQLFIRFQNIMTFLRVSLIKPFTTSKSIKISRILSLIEDGIMMSQGLIGKKAIAESLVLSLIHSRLHLNLLDLLNTLMVVLKQNIITYSKNISDILWRCLKQTSNNEQQKFETNLKLRAATYDAFINFMKISPNNFHFKNVMENIMKEAFIDVTPTNDEICLIVPQQDNKKSNRRKKVNIDKKFLKQKTHMASNEDEQLTCVKALECLRFILISQGAIMKPTLFYIMQEKILAIGFSISSTIQQDGDLYRDPSCRSRLSDLITSMMTHPVQKIPTLINYCIALLTKIKQTDSDAKVRENAERNLYTAETTIHNRKDVFYFPIDYREFRDTLMFNKQIIKKFNEPVVTIEKVNNEESNDVNENIENEEDDEKQESISVAEGNEISEEEVLEESSSEEESPIIEPLSTKTTNPSSEKVTENKRPSTAEDSHTTEKKQKISNGKEEELLEEYLADFTDDM</sequence>
<comment type="similarity">
    <text evidence="2">Belongs to the RIX1/PELP1 family.</text>
</comment>
<dbReference type="AlphaFoldDB" id="A0A1J1HJF7"/>
<dbReference type="SUPFAM" id="SSF48371">
    <property type="entry name" value="ARM repeat"/>
    <property type="match status" value="1"/>
</dbReference>
<feature type="compositionally biased region" description="Basic and acidic residues" evidence="4">
    <location>
        <begin position="672"/>
        <end position="700"/>
    </location>
</feature>
<evidence type="ECO:0000259" key="5">
    <source>
        <dbReference type="Pfam" id="PF08167"/>
    </source>
</evidence>
<evidence type="ECO:0000256" key="1">
    <source>
        <dbReference type="ARBA" id="ARBA00004123"/>
    </source>
</evidence>
<dbReference type="Pfam" id="PF08167">
    <property type="entry name" value="RIX1"/>
    <property type="match status" value="1"/>
</dbReference>
<feature type="region of interest" description="Disordered" evidence="4">
    <location>
        <begin position="609"/>
        <end position="714"/>
    </location>
</feature>
<accession>A0A1J1HJF7</accession>
<organism evidence="6 7">
    <name type="scientific">Clunio marinus</name>
    <dbReference type="NCBI Taxonomy" id="568069"/>
    <lineage>
        <taxon>Eukaryota</taxon>
        <taxon>Metazoa</taxon>
        <taxon>Ecdysozoa</taxon>
        <taxon>Arthropoda</taxon>
        <taxon>Hexapoda</taxon>
        <taxon>Insecta</taxon>
        <taxon>Pterygota</taxon>
        <taxon>Neoptera</taxon>
        <taxon>Endopterygota</taxon>
        <taxon>Diptera</taxon>
        <taxon>Nematocera</taxon>
        <taxon>Chironomoidea</taxon>
        <taxon>Chironomidae</taxon>
        <taxon>Clunio</taxon>
    </lineage>
</organism>
<proteinExistence type="inferred from homology"/>
<dbReference type="STRING" id="568069.A0A1J1HJF7"/>
<keyword evidence="7" id="KW-1185">Reference proteome</keyword>
<feature type="compositionally biased region" description="Acidic residues" evidence="4">
    <location>
        <begin position="639"/>
        <end position="656"/>
    </location>
</feature>
<dbReference type="InterPro" id="IPR012583">
    <property type="entry name" value="RIX1_N"/>
</dbReference>
<gene>
    <name evidence="6" type="primary">putative Proline-</name>
    <name evidence="6" type="ORF">CLUMA_CG001952</name>
</gene>
<evidence type="ECO:0000256" key="3">
    <source>
        <dbReference type="ARBA" id="ARBA00023242"/>
    </source>
</evidence>